<gene>
    <name evidence="1" type="ORF">BBCT_1395</name>
</gene>
<proteinExistence type="predicted"/>
<evidence type="ECO:0000313" key="2">
    <source>
        <dbReference type="Proteomes" id="UP000035061"/>
    </source>
</evidence>
<keyword evidence="2" id="KW-1185">Reference proteome</keyword>
<dbReference type="InterPro" id="IPR025101">
    <property type="entry name" value="DUF4012"/>
</dbReference>
<dbReference type="EMBL" id="AP012325">
    <property type="protein sequence ID" value="BAR02363.1"/>
    <property type="molecule type" value="Genomic_DNA"/>
</dbReference>
<dbReference type="Pfam" id="PF13196">
    <property type="entry name" value="DUF4012"/>
    <property type="match status" value="1"/>
</dbReference>
<accession>A0ABM7EWR8</accession>
<sequence length="180" mass="18977">MEDISSQALPQLVQASGSINLNKIQVKDGTVGIPGLENAQKNAADDVIDDAVREMKSAQQPKIRQVTDAINAVKASCVKLSNTVHGMSTLAQLLPSMFGTDSHAIDAPRNYLILAQANAEARPSGGLTGLLGVITVQGGHLSLQPFVSDMEIPSLASRWWSSPPRSGCCSPTSWARISAT</sequence>
<evidence type="ECO:0000313" key="1">
    <source>
        <dbReference type="EMBL" id="BAR02363.1"/>
    </source>
</evidence>
<reference evidence="1 2" key="1">
    <citation type="submission" date="2012-02" db="EMBL/GenBank/DDBJ databases">
        <title>Complete genome sequence of Bifidobacterium catenulatum JCM 1194.</title>
        <authorList>
            <person name="Toh H."/>
            <person name="Oshima K."/>
            <person name="Morita H."/>
            <person name="Hattori M."/>
        </authorList>
    </citation>
    <scope>NUCLEOTIDE SEQUENCE [LARGE SCALE GENOMIC DNA]</scope>
    <source>
        <strain evidence="1 2">JCM 1194</strain>
    </source>
</reference>
<protein>
    <submittedName>
        <fullName evidence="1">Uncharacterized protein</fullName>
    </submittedName>
</protein>
<dbReference type="Proteomes" id="UP000035061">
    <property type="component" value="Chromosome"/>
</dbReference>
<organism evidence="1 2">
    <name type="scientific">Bifidobacterium catenulatum DSM 16992 = JCM 1194 = LMG 11043</name>
    <dbReference type="NCBI Taxonomy" id="566552"/>
    <lineage>
        <taxon>Bacteria</taxon>
        <taxon>Bacillati</taxon>
        <taxon>Actinomycetota</taxon>
        <taxon>Actinomycetes</taxon>
        <taxon>Bifidobacteriales</taxon>
        <taxon>Bifidobacteriaceae</taxon>
        <taxon>Bifidobacterium</taxon>
    </lineage>
</organism>
<name>A0ABM7EWR8_9BIFI</name>